<feature type="domain" description="Glycosyltransferase subfamily 4-like N-terminal" evidence="3">
    <location>
        <begin position="17"/>
        <end position="170"/>
    </location>
</feature>
<gene>
    <name evidence="4" type="ORF">A2788_00575</name>
</gene>
<keyword evidence="1" id="KW-0808">Transferase</keyword>
<evidence type="ECO:0000256" key="1">
    <source>
        <dbReference type="ARBA" id="ARBA00022679"/>
    </source>
</evidence>
<dbReference type="GO" id="GO:0016757">
    <property type="term" value="F:glycosyltransferase activity"/>
    <property type="evidence" value="ECO:0007669"/>
    <property type="project" value="InterPro"/>
</dbReference>
<dbReference type="InterPro" id="IPR028098">
    <property type="entry name" value="Glyco_trans_4-like_N"/>
</dbReference>
<organism evidence="4 5">
    <name type="scientific">Candidatus Abawacabacteria bacterium RIFCSPHIGHO2_01_FULL_46_8</name>
    <dbReference type="NCBI Taxonomy" id="1817815"/>
    <lineage>
        <taxon>Bacteria</taxon>
        <taxon>Candidatus Abawacaibacteriota</taxon>
    </lineage>
</organism>
<dbReference type="InterPro" id="IPR001296">
    <property type="entry name" value="Glyco_trans_1"/>
</dbReference>
<dbReference type="EMBL" id="MEWS01000021">
    <property type="protein sequence ID" value="OGC82197.1"/>
    <property type="molecule type" value="Genomic_DNA"/>
</dbReference>
<name>A0A1F4XKI6_9BACT</name>
<protein>
    <recommendedName>
        <fullName evidence="6">Glycosyl transferase family 1 domain-containing protein</fullName>
    </recommendedName>
</protein>
<proteinExistence type="predicted"/>
<dbReference type="Proteomes" id="UP000177521">
    <property type="component" value="Unassembled WGS sequence"/>
</dbReference>
<dbReference type="Pfam" id="PF00534">
    <property type="entry name" value="Glycos_transf_1"/>
    <property type="match status" value="1"/>
</dbReference>
<dbReference type="PANTHER" id="PTHR46401:SF2">
    <property type="entry name" value="GLYCOSYLTRANSFERASE WBBK-RELATED"/>
    <property type="match status" value="1"/>
</dbReference>
<dbReference type="FunFam" id="3.40.50.2000:FF:000119">
    <property type="entry name" value="Glycosyl transferase group 1"/>
    <property type="match status" value="1"/>
</dbReference>
<dbReference type="GO" id="GO:0009103">
    <property type="term" value="P:lipopolysaccharide biosynthetic process"/>
    <property type="evidence" value="ECO:0007669"/>
    <property type="project" value="TreeGrafter"/>
</dbReference>
<evidence type="ECO:0000313" key="4">
    <source>
        <dbReference type="EMBL" id="OGC82197.1"/>
    </source>
</evidence>
<evidence type="ECO:0000259" key="2">
    <source>
        <dbReference type="Pfam" id="PF00534"/>
    </source>
</evidence>
<comment type="caution">
    <text evidence="4">The sequence shown here is derived from an EMBL/GenBank/DDBJ whole genome shotgun (WGS) entry which is preliminary data.</text>
</comment>
<accession>A0A1F4XKI6</accession>
<evidence type="ECO:0008006" key="6">
    <source>
        <dbReference type="Google" id="ProtNLM"/>
    </source>
</evidence>
<sequence length="372" mass="41917">MLMAIAIDTRWLHVKAGVANQIIGLMGGLAQCDQEHNYLSFGINPGIKQDNFQHYDLSGWRRKIYQGLWKTLRFPPLEFLLGEQQLVHFTNATMVPVRSARTKLVLTVHDLAFLHFPEAIERRNLRFLQEFCPPAIQRADRIVAVSQSTKNDIVNKFGVQEEKIVVIPNAAAGNFQPQDPERCRIIIQERYQVAKPYLLFVGTMEPRKNVTLLLAACEQLAPELQQVYALVLIGMKGWQQSGLQHAIAKLQEKMTVITPGYISQEELPLFYGAAKLFVFPSLFEGFGIPALEAMACGTPVLVANNSSLPEVVGEAAMLFANNNVADLKEKLLILLKDNQLREQMRAKGFQQAQKFSWLASGKKLRDLYAELL</sequence>
<dbReference type="Pfam" id="PF13439">
    <property type="entry name" value="Glyco_transf_4"/>
    <property type="match status" value="1"/>
</dbReference>
<dbReference type="CDD" id="cd03809">
    <property type="entry name" value="GT4_MtfB-like"/>
    <property type="match status" value="1"/>
</dbReference>
<reference evidence="4 5" key="1">
    <citation type="journal article" date="2016" name="Nat. Commun.">
        <title>Thousands of microbial genomes shed light on interconnected biogeochemical processes in an aquifer system.</title>
        <authorList>
            <person name="Anantharaman K."/>
            <person name="Brown C.T."/>
            <person name="Hug L.A."/>
            <person name="Sharon I."/>
            <person name="Castelle C.J."/>
            <person name="Probst A.J."/>
            <person name="Thomas B.C."/>
            <person name="Singh A."/>
            <person name="Wilkins M.J."/>
            <person name="Karaoz U."/>
            <person name="Brodie E.L."/>
            <person name="Williams K.H."/>
            <person name="Hubbard S.S."/>
            <person name="Banfield J.F."/>
        </authorList>
    </citation>
    <scope>NUCLEOTIDE SEQUENCE [LARGE SCALE GENOMIC DNA]</scope>
</reference>
<dbReference type="AlphaFoldDB" id="A0A1F4XKI6"/>
<feature type="domain" description="Glycosyl transferase family 1" evidence="2">
    <location>
        <begin position="194"/>
        <end position="349"/>
    </location>
</feature>
<evidence type="ECO:0000259" key="3">
    <source>
        <dbReference type="Pfam" id="PF13439"/>
    </source>
</evidence>
<dbReference type="Gene3D" id="3.40.50.2000">
    <property type="entry name" value="Glycogen Phosphorylase B"/>
    <property type="match status" value="2"/>
</dbReference>
<evidence type="ECO:0000313" key="5">
    <source>
        <dbReference type="Proteomes" id="UP000177521"/>
    </source>
</evidence>
<dbReference type="PANTHER" id="PTHR46401">
    <property type="entry name" value="GLYCOSYLTRANSFERASE WBBK-RELATED"/>
    <property type="match status" value="1"/>
</dbReference>
<dbReference type="SUPFAM" id="SSF53756">
    <property type="entry name" value="UDP-Glycosyltransferase/glycogen phosphorylase"/>
    <property type="match status" value="1"/>
</dbReference>